<dbReference type="EMBL" id="JACCJB010000011">
    <property type="protein sequence ID" value="KAF6222741.1"/>
    <property type="molecule type" value="Genomic_DNA"/>
</dbReference>
<accession>A0A8H6FC67</accession>
<dbReference type="PANTHER" id="PTHR24171:SF10">
    <property type="entry name" value="ANKYRIN REPEAT DOMAIN-CONTAINING PROTEIN 29-LIKE"/>
    <property type="match status" value="1"/>
</dbReference>
<dbReference type="Proteomes" id="UP000593566">
    <property type="component" value="Unassembled WGS sequence"/>
</dbReference>
<dbReference type="InterPro" id="IPR036770">
    <property type="entry name" value="Ankyrin_rpt-contain_sf"/>
</dbReference>
<keyword evidence="5" id="KW-1185">Reference proteome</keyword>
<dbReference type="RefSeq" id="XP_037152087.1">
    <property type="nucleotide sequence ID" value="XM_037291725.1"/>
</dbReference>
<evidence type="ECO:0000256" key="2">
    <source>
        <dbReference type="ARBA" id="ARBA00023043"/>
    </source>
</evidence>
<feature type="repeat" description="ANK" evidence="3">
    <location>
        <begin position="13"/>
        <end position="45"/>
    </location>
</feature>
<evidence type="ECO:0000313" key="5">
    <source>
        <dbReference type="Proteomes" id="UP000593566"/>
    </source>
</evidence>
<evidence type="ECO:0000256" key="1">
    <source>
        <dbReference type="ARBA" id="ARBA00022737"/>
    </source>
</evidence>
<dbReference type="SMART" id="SM00248">
    <property type="entry name" value="ANK"/>
    <property type="match status" value="3"/>
</dbReference>
<feature type="repeat" description="ANK" evidence="3">
    <location>
        <begin position="89"/>
        <end position="121"/>
    </location>
</feature>
<dbReference type="Gene3D" id="1.25.40.20">
    <property type="entry name" value="Ankyrin repeat-containing domain"/>
    <property type="match status" value="2"/>
</dbReference>
<dbReference type="PROSITE" id="PS50088">
    <property type="entry name" value="ANK_REPEAT"/>
    <property type="match status" value="2"/>
</dbReference>
<organism evidence="4 5">
    <name type="scientific">Letharia lupina</name>
    <dbReference type="NCBI Taxonomy" id="560253"/>
    <lineage>
        <taxon>Eukaryota</taxon>
        <taxon>Fungi</taxon>
        <taxon>Dikarya</taxon>
        <taxon>Ascomycota</taxon>
        <taxon>Pezizomycotina</taxon>
        <taxon>Lecanoromycetes</taxon>
        <taxon>OSLEUM clade</taxon>
        <taxon>Lecanoromycetidae</taxon>
        <taxon>Lecanorales</taxon>
        <taxon>Lecanorineae</taxon>
        <taxon>Parmeliaceae</taxon>
        <taxon>Letharia</taxon>
    </lineage>
</organism>
<protein>
    <recommendedName>
        <fullName evidence="6">Ankyrin repeat protein</fullName>
    </recommendedName>
</protein>
<gene>
    <name evidence="4" type="ORF">HO133_000789</name>
</gene>
<keyword evidence="2 3" id="KW-0040">ANK repeat</keyword>
<dbReference type="AlphaFoldDB" id="A0A8H6FC67"/>
<dbReference type="InterPro" id="IPR002110">
    <property type="entry name" value="Ankyrin_rpt"/>
</dbReference>
<evidence type="ECO:0000313" key="4">
    <source>
        <dbReference type="EMBL" id="KAF6222741.1"/>
    </source>
</evidence>
<evidence type="ECO:0008006" key="6">
    <source>
        <dbReference type="Google" id="ProtNLM"/>
    </source>
</evidence>
<dbReference type="GeneID" id="59329207"/>
<dbReference type="Pfam" id="PF12796">
    <property type="entry name" value="Ank_2"/>
    <property type="match status" value="1"/>
</dbReference>
<keyword evidence="1" id="KW-0677">Repeat</keyword>
<reference evidence="4 5" key="1">
    <citation type="journal article" date="2020" name="Genomics">
        <title>Complete, high-quality genomes from long-read metagenomic sequencing of two wolf lichen thalli reveals enigmatic genome architecture.</title>
        <authorList>
            <person name="McKenzie S.K."/>
            <person name="Walston R.F."/>
            <person name="Allen J.L."/>
        </authorList>
    </citation>
    <scope>NUCLEOTIDE SEQUENCE [LARGE SCALE GENOMIC DNA]</scope>
    <source>
        <strain evidence="4">WasteWater1</strain>
    </source>
</reference>
<name>A0A8H6FC67_9LECA</name>
<sequence>MDQGAVTEVRDRDGDTALLPAVRNGHRETARVLLEAKANAHTLNRDGSRPSAEVCARDACRHANLGTVELLLDSGADTERAGSGALGDSGRTAMMRAAIRGHYDVVGIMVEGRANVDVKGNDGCSVWGRAEKDGHFDLCEASATERRKLSPPPAW</sequence>
<dbReference type="SUPFAM" id="SSF48403">
    <property type="entry name" value="Ankyrin repeat"/>
    <property type="match status" value="1"/>
</dbReference>
<evidence type="ECO:0000256" key="3">
    <source>
        <dbReference type="PROSITE-ProRule" id="PRU00023"/>
    </source>
</evidence>
<proteinExistence type="predicted"/>
<dbReference type="PANTHER" id="PTHR24171">
    <property type="entry name" value="ANKYRIN REPEAT DOMAIN-CONTAINING PROTEIN 39-RELATED"/>
    <property type="match status" value="1"/>
</dbReference>
<comment type="caution">
    <text evidence="4">The sequence shown here is derived from an EMBL/GenBank/DDBJ whole genome shotgun (WGS) entry which is preliminary data.</text>
</comment>
<dbReference type="PROSITE" id="PS50297">
    <property type="entry name" value="ANK_REP_REGION"/>
    <property type="match status" value="2"/>
</dbReference>